<sequence length="208" mass="24148">MNFDDIQSAWNNDNDNSKVVIPSSVDQLKSLQMPVEKLRKNMQLEFYVQFGSLLLCAFLPKMFYLSPVMIAPFYAMYLVVIAISVHYFYKFYLFYNSLRTNTLSSKDNLYSLYYEAKLNIEMYKAYTYTLFPFALIIAVMFMASDKANKAAIVLEQALVHKGMAIGIAVTFVILILMIMMITESWIKKYYGKYLTQIGQVLDQFKENA</sequence>
<dbReference type="RefSeq" id="WP_089903373.1">
    <property type="nucleotide sequence ID" value="NZ_FOJG01000002.1"/>
</dbReference>
<keyword evidence="1" id="KW-1133">Transmembrane helix</keyword>
<keyword evidence="3" id="KW-1185">Reference proteome</keyword>
<reference evidence="3" key="1">
    <citation type="submission" date="2016-10" db="EMBL/GenBank/DDBJ databases">
        <authorList>
            <person name="Varghese N."/>
            <person name="Submissions S."/>
        </authorList>
    </citation>
    <scope>NUCLEOTIDE SEQUENCE [LARGE SCALE GENOMIC DNA]</scope>
    <source>
        <strain evidence="3">DSM 3695</strain>
    </source>
</reference>
<dbReference type="EMBL" id="FOJG01000002">
    <property type="protein sequence ID" value="SEW55917.1"/>
    <property type="molecule type" value="Genomic_DNA"/>
</dbReference>
<organism evidence="2 3">
    <name type="scientific">Chitinophaga arvensicola</name>
    <dbReference type="NCBI Taxonomy" id="29529"/>
    <lineage>
        <taxon>Bacteria</taxon>
        <taxon>Pseudomonadati</taxon>
        <taxon>Bacteroidota</taxon>
        <taxon>Chitinophagia</taxon>
        <taxon>Chitinophagales</taxon>
        <taxon>Chitinophagaceae</taxon>
        <taxon>Chitinophaga</taxon>
    </lineage>
</organism>
<proteinExistence type="predicted"/>
<evidence type="ECO:0000313" key="2">
    <source>
        <dbReference type="EMBL" id="SEW55917.1"/>
    </source>
</evidence>
<keyword evidence="1" id="KW-0812">Transmembrane</keyword>
<keyword evidence="1" id="KW-0472">Membrane</keyword>
<feature type="transmembrane region" description="Helical" evidence="1">
    <location>
        <begin position="163"/>
        <end position="182"/>
    </location>
</feature>
<dbReference type="STRING" id="29529.SAMN04488122_6513"/>
<feature type="transmembrane region" description="Helical" evidence="1">
    <location>
        <begin position="70"/>
        <end position="89"/>
    </location>
</feature>
<feature type="transmembrane region" description="Helical" evidence="1">
    <location>
        <begin position="125"/>
        <end position="143"/>
    </location>
</feature>
<accession>A0A1I0SDH8</accession>
<evidence type="ECO:0000313" key="3">
    <source>
        <dbReference type="Proteomes" id="UP000199310"/>
    </source>
</evidence>
<dbReference type="Proteomes" id="UP000199310">
    <property type="component" value="Unassembled WGS sequence"/>
</dbReference>
<dbReference type="OrthoDB" id="1249607at2"/>
<evidence type="ECO:0000256" key="1">
    <source>
        <dbReference type="SAM" id="Phobius"/>
    </source>
</evidence>
<dbReference type="AlphaFoldDB" id="A0A1I0SDH8"/>
<gene>
    <name evidence="2" type="ORF">SAMN04488122_6513</name>
</gene>
<name>A0A1I0SDH8_9BACT</name>
<protein>
    <submittedName>
        <fullName evidence="2">Uncharacterized protein</fullName>
    </submittedName>
</protein>
<feature type="transmembrane region" description="Helical" evidence="1">
    <location>
        <begin position="46"/>
        <end position="64"/>
    </location>
</feature>